<gene>
    <name evidence="1" type="ORF">M7I_4717</name>
</gene>
<dbReference type="EMBL" id="AGUE01000117">
    <property type="protein sequence ID" value="EHK99421.1"/>
    <property type="molecule type" value="Genomic_DNA"/>
</dbReference>
<sequence>MPGVKIFLDHPVGKNPPRDWNELHYAAFVKDFDKVRAIVEYAPHLVEAKDLAGWTPVHLACCGPMGFALDISWALPHKVDRVYEPSRRRYRDAAYLLDEDNMQVESQKILALFIRTGADIFGEEGSYTPAHVAASTDMVHCAFTLALFGAQINPHKPGSPFKWANHQQKYLLSDLVGPRKLVSNMYHDLLGLEGQTLLEEFEKIASDWEDPNKQNVLTKLAFQIEYTLAISIAKYRRTIQVGSERKIVWLCSHILATTGVVHLSVFYDGKLVKLDSFLSERVWDETKVVQKPTDLNRASIDFDVLEGIFEDTDSTLSQVDSHRQWMVIEMPQIEAIIHSSEPSVVKRTGTVVGHQNCESELEIQLVLHRWQESTPLPK</sequence>
<dbReference type="Gene3D" id="1.25.40.20">
    <property type="entry name" value="Ankyrin repeat-containing domain"/>
    <property type="match status" value="1"/>
</dbReference>
<dbReference type="InterPro" id="IPR036770">
    <property type="entry name" value="Ankyrin_rpt-contain_sf"/>
</dbReference>
<dbReference type="AlphaFoldDB" id="H0EPX9"/>
<name>H0EPX9_GLAL7</name>
<dbReference type="InParanoid" id="H0EPX9"/>
<dbReference type="OrthoDB" id="5806726at2759"/>
<dbReference type="Proteomes" id="UP000005446">
    <property type="component" value="Unassembled WGS sequence"/>
</dbReference>
<accession>H0EPX9</accession>
<evidence type="ECO:0000313" key="1">
    <source>
        <dbReference type="EMBL" id="EHK99421.1"/>
    </source>
</evidence>
<protein>
    <submittedName>
        <fullName evidence="1">Putative Transient receptor potential channel pyrexia</fullName>
    </submittedName>
</protein>
<comment type="caution">
    <text evidence="1">The sequence shown here is derived from an EMBL/GenBank/DDBJ whole genome shotgun (WGS) entry which is preliminary data.</text>
</comment>
<organism evidence="1 2">
    <name type="scientific">Glarea lozoyensis (strain ATCC 74030 / MF5533)</name>
    <dbReference type="NCBI Taxonomy" id="1104152"/>
    <lineage>
        <taxon>Eukaryota</taxon>
        <taxon>Fungi</taxon>
        <taxon>Dikarya</taxon>
        <taxon>Ascomycota</taxon>
        <taxon>Pezizomycotina</taxon>
        <taxon>Leotiomycetes</taxon>
        <taxon>Helotiales</taxon>
        <taxon>Helotiaceae</taxon>
        <taxon>Glarea</taxon>
    </lineage>
</organism>
<dbReference type="SUPFAM" id="SSF48403">
    <property type="entry name" value="Ankyrin repeat"/>
    <property type="match status" value="1"/>
</dbReference>
<evidence type="ECO:0000313" key="2">
    <source>
        <dbReference type="Proteomes" id="UP000005446"/>
    </source>
</evidence>
<proteinExistence type="predicted"/>
<keyword evidence="1" id="KW-0675">Receptor</keyword>
<reference evidence="1 2" key="1">
    <citation type="journal article" date="2012" name="Eukaryot. Cell">
        <title>Genome sequence of the fungus Glarea lozoyensis: the first genome sequence of a species from the Helotiaceae family.</title>
        <authorList>
            <person name="Youssar L."/>
            <person name="Gruening B.A."/>
            <person name="Erxleben A."/>
            <person name="Guenther S."/>
            <person name="Huettel W."/>
        </authorList>
    </citation>
    <scope>NUCLEOTIDE SEQUENCE [LARGE SCALE GENOMIC DNA]</scope>
    <source>
        <strain evidence="2">ATCC 74030 / MF5533</strain>
    </source>
</reference>
<keyword evidence="2" id="KW-1185">Reference proteome</keyword>
<dbReference type="HOGENOM" id="CLU_731683_0_0_1"/>